<organism evidence="1 2">
    <name type="scientific">Lacipirellula limnantheis</name>
    <dbReference type="NCBI Taxonomy" id="2528024"/>
    <lineage>
        <taxon>Bacteria</taxon>
        <taxon>Pseudomonadati</taxon>
        <taxon>Planctomycetota</taxon>
        <taxon>Planctomycetia</taxon>
        <taxon>Pirellulales</taxon>
        <taxon>Lacipirellulaceae</taxon>
        <taxon>Lacipirellula</taxon>
    </lineage>
</organism>
<dbReference type="AlphaFoldDB" id="A0A517TVS9"/>
<evidence type="ECO:0000313" key="1">
    <source>
        <dbReference type="EMBL" id="QDT72483.1"/>
    </source>
</evidence>
<dbReference type="RefSeq" id="WP_145432047.1">
    <property type="nucleotide sequence ID" value="NZ_CP036339.1"/>
</dbReference>
<keyword evidence="2" id="KW-1185">Reference proteome</keyword>
<name>A0A517TVS9_9BACT</name>
<evidence type="ECO:0000313" key="2">
    <source>
        <dbReference type="Proteomes" id="UP000317909"/>
    </source>
</evidence>
<gene>
    <name evidence="1" type="ORF">I41_16620</name>
</gene>
<dbReference type="Proteomes" id="UP000317909">
    <property type="component" value="Chromosome"/>
</dbReference>
<proteinExistence type="predicted"/>
<dbReference type="OrthoDB" id="288957at2"/>
<dbReference type="KEGG" id="llh:I41_16620"/>
<dbReference type="EMBL" id="CP036339">
    <property type="protein sequence ID" value="QDT72483.1"/>
    <property type="molecule type" value="Genomic_DNA"/>
</dbReference>
<reference evidence="1 2" key="1">
    <citation type="submission" date="2019-02" db="EMBL/GenBank/DDBJ databases">
        <title>Deep-cultivation of Planctomycetes and their phenomic and genomic characterization uncovers novel biology.</title>
        <authorList>
            <person name="Wiegand S."/>
            <person name="Jogler M."/>
            <person name="Boedeker C."/>
            <person name="Pinto D."/>
            <person name="Vollmers J."/>
            <person name="Rivas-Marin E."/>
            <person name="Kohn T."/>
            <person name="Peeters S.H."/>
            <person name="Heuer A."/>
            <person name="Rast P."/>
            <person name="Oberbeckmann S."/>
            <person name="Bunk B."/>
            <person name="Jeske O."/>
            <person name="Meyerdierks A."/>
            <person name="Storesund J.E."/>
            <person name="Kallscheuer N."/>
            <person name="Luecker S."/>
            <person name="Lage O.M."/>
            <person name="Pohl T."/>
            <person name="Merkel B.J."/>
            <person name="Hornburger P."/>
            <person name="Mueller R.-W."/>
            <person name="Bruemmer F."/>
            <person name="Labrenz M."/>
            <person name="Spormann A.M."/>
            <person name="Op den Camp H."/>
            <person name="Overmann J."/>
            <person name="Amann R."/>
            <person name="Jetten M.S.M."/>
            <person name="Mascher T."/>
            <person name="Medema M.H."/>
            <person name="Devos D.P."/>
            <person name="Kaster A.-K."/>
            <person name="Ovreas L."/>
            <person name="Rohde M."/>
            <person name="Galperin M.Y."/>
            <person name="Jogler C."/>
        </authorList>
    </citation>
    <scope>NUCLEOTIDE SEQUENCE [LARGE SCALE GENOMIC DNA]</scope>
    <source>
        <strain evidence="1 2">I41</strain>
    </source>
</reference>
<protein>
    <submittedName>
        <fullName evidence="1">Uncharacterized protein</fullName>
    </submittedName>
</protein>
<accession>A0A517TVS9</accession>
<sequence length="67" mass="7436">MPDNVDPRHAELVAWLSERGHSPDEITKILAKVAEYDARTINESIFDSIDAGEFDLAPLIKEALGED</sequence>